<evidence type="ECO:0000256" key="1">
    <source>
        <dbReference type="ARBA" id="ARBA00004141"/>
    </source>
</evidence>
<dbReference type="EMBL" id="AP025564">
    <property type="protein sequence ID" value="BDE97615.1"/>
    <property type="molecule type" value="Genomic_DNA"/>
</dbReference>
<evidence type="ECO:0000313" key="9">
    <source>
        <dbReference type="EMBL" id="BDE97615.1"/>
    </source>
</evidence>
<dbReference type="PANTHER" id="PTHR10283:SF82">
    <property type="entry name" value="SOLUTE CARRIER FAMILY 13 MEMBER 2"/>
    <property type="match status" value="1"/>
</dbReference>
<dbReference type="Proteomes" id="UP001320544">
    <property type="component" value="Chromosome"/>
</dbReference>
<feature type="transmembrane region" description="Helical" evidence="8">
    <location>
        <begin position="449"/>
        <end position="472"/>
    </location>
</feature>
<dbReference type="PANTHER" id="PTHR10283">
    <property type="entry name" value="SOLUTE CARRIER FAMILY 13 MEMBER"/>
    <property type="match status" value="1"/>
</dbReference>
<evidence type="ECO:0000256" key="3">
    <source>
        <dbReference type="ARBA" id="ARBA00020150"/>
    </source>
</evidence>
<evidence type="ECO:0000256" key="4">
    <source>
        <dbReference type="ARBA" id="ARBA00022692"/>
    </source>
</evidence>
<keyword evidence="6 8" id="KW-0472">Membrane</keyword>
<evidence type="ECO:0000256" key="6">
    <source>
        <dbReference type="ARBA" id="ARBA00023136"/>
    </source>
</evidence>
<evidence type="ECO:0000256" key="8">
    <source>
        <dbReference type="SAM" id="Phobius"/>
    </source>
</evidence>
<accession>A0ABN6MHY6</accession>
<sequence>MKEKRFTADGGPSNMKRALCIGIAAVLIAAAWLGPTPEGLGEAGKMSLALMVAGIFLWVTEPIPVAISGLIIMVLMPVFGIMEYNAGVWSGFVSSVIFFIMASFGITAALLKTKIPTKIVFTLMRLTKGNSRATVLAFMIAAAILSFFISDLPCTALFAGIAVSSILEIEGCEKGSSKLGKALMIGITYASVVGGQAIPSGSAMNIMAMNVLEANTGIAISFLDWTLICMPIAIILLFVCWFSITLVFKPEPISEKTIACIDKKGMEVGRFEAIDWKVLGIMAIVFTLWIASNWTGWDATAIAVLALILFFAPGIDVLDWREYVAAVSWNIVLLIGCVQSISGGVKEQGAASWLFGSTVGKVALSGTAIVAASAALLPLLRLVIPVGPAFIAISLIPLCAIAGAIGVSPVVFTVIVAVNASTTFLMGVDGNNMLSYRYGYWKMVDFFKAGVIPTVAMIALHATILMPLVALAGY</sequence>
<protein>
    <recommendedName>
        <fullName evidence="3">Sodium-dependent dicarboxylate transporter SdcS</fullName>
    </recommendedName>
    <alternativeName>
        <fullName evidence="7">Na(+)/dicarboxylate symporter</fullName>
    </alternativeName>
</protein>
<feature type="transmembrane region" description="Helical" evidence="8">
    <location>
        <begin position="297"/>
        <end position="316"/>
    </location>
</feature>
<feature type="transmembrane region" description="Helical" evidence="8">
    <location>
        <begin position="179"/>
        <end position="198"/>
    </location>
</feature>
<dbReference type="Pfam" id="PF00939">
    <property type="entry name" value="Na_sulph_symp"/>
    <property type="match status" value="1"/>
</dbReference>
<feature type="transmembrane region" description="Helical" evidence="8">
    <location>
        <begin position="387"/>
        <end position="405"/>
    </location>
</feature>
<feature type="transmembrane region" description="Helical" evidence="8">
    <location>
        <begin position="88"/>
        <end position="111"/>
    </location>
</feature>
<evidence type="ECO:0000313" key="10">
    <source>
        <dbReference type="Proteomes" id="UP001320544"/>
    </source>
</evidence>
<feature type="transmembrane region" description="Helical" evidence="8">
    <location>
        <begin position="323"/>
        <end position="342"/>
    </location>
</feature>
<keyword evidence="10" id="KW-1185">Reference proteome</keyword>
<feature type="transmembrane region" description="Helical" evidence="8">
    <location>
        <begin position="65"/>
        <end position="82"/>
    </location>
</feature>
<proteinExistence type="inferred from homology"/>
<feature type="transmembrane region" description="Helical" evidence="8">
    <location>
        <begin position="218"/>
        <end position="248"/>
    </location>
</feature>
<feature type="transmembrane region" description="Helical" evidence="8">
    <location>
        <begin position="362"/>
        <end position="380"/>
    </location>
</feature>
<keyword evidence="5 8" id="KW-1133">Transmembrane helix</keyword>
<reference evidence="9 10" key="1">
    <citation type="submission" date="2022-01" db="EMBL/GenBank/DDBJ databases">
        <title>Novel bile acid biosynthetic pathways are enriched in the microbiome of centenarians.</title>
        <authorList>
            <person name="Sato Y."/>
            <person name="Atarashi K."/>
            <person name="Plichta R.D."/>
            <person name="Arai Y."/>
            <person name="Sasajima S."/>
            <person name="Kearney M.S."/>
            <person name="Suda W."/>
            <person name="Takeshita K."/>
            <person name="Sasaki T."/>
            <person name="Okamoto S."/>
            <person name="Skelly N.A."/>
            <person name="Okamura Y."/>
            <person name="Vlamakis H."/>
            <person name="Li Y."/>
            <person name="Tanoue T."/>
            <person name="Takei H."/>
            <person name="Nittono H."/>
            <person name="Narushima S."/>
            <person name="Irie J."/>
            <person name="Itoh H."/>
            <person name="Moriya K."/>
            <person name="Sugiura Y."/>
            <person name="Suematsu M."/>
            <person name="Moritoki N."/>
            <person name="Shibata S."/>
            <person name="Littman R.D."/>
            <person name="Fischbach A.M."/>
            <person name="Uwamino Y."/>
            <person name="Inoue T."/>
            <person name="Honda A."/>
            <person name="Hattori M."/>
            <person name="Murai T."/>
            <person name="Xavier J.R."/>
            <person name="Hirose N."/>
            <person name="Honda K."/>
        </authorList>
    </citation>
    <scope>NUCLEOTIDE SEQUENCE [LARGE SCALE GENOMIC DNA]</scope>
    <source>
        <strain evidence="9 10">CE91-St30</strain>
    </source>
</reference>
<dbReference type="RefSeq" id="WP_244386988.1">
    <property type="nucleotide sequence ID" value="NZ_AP025564.1"/>
</dbReference>
<name>A0ABN6MHY6_9ACTN</name>
<keyword evidence="4 8" id="KW-0812">Transmembrane</keyword>
<evidence type="ECO:0000256" key="2">
    <source>
        <dbReference type="ARBA" id="ARBA00006772"/>
    </source>
</evidence>
<gene>
    <name evidence="9" type="ORF">CE91St30_29480</name>
</gene>
<feature type="transmembrane region" description="Helical" evidence="8">
    <location>
        <begin position="132"/>
        <end position="149"/>
    </location>
</feature>
<feature type="transmembrane region" description="Helical" evidence="8">
    <location>
        <begin position="411"/>
        <end position="428"/>
    </location>
</feature>
<feature type="transmembrane region" description="Helical" evidence="8">
    <location>
        <begin position="273"/>
        <end position="291"/>
    </location>
</feature>
<comment type="similarity">
    <text evidence="2">Belongs to the SLC13A/DASS transporter (TC 2.A.47) family. NADC subfamily.</text>
</comment>
<organism evidence="9 10">
    <name type="scientific">Raoultibacter timonensis</name>
    <dbReference type="NCBI Taxonomy" id="1907662"/>
    <lineage>
        <taxon>Bacteria</taxon>
        <taxon>Bacillati</taxon>
        <taxon>Actinomycetota</taxon>
        <taxon>Coriobacteriia</taxon>
        <taxon>Eggerthellales</taxon>
        <taxon>Eggerthellaceae</taxon>
        <taxon>Raoultibacter</taxon>
    </lineage>
</organism>
<comment type="subcellular location">
    <subcellularLocation>
        <location evidence="1">Membrane</location>
        <topology evidence="1">Multi-pass membrane protein</topology>
    </subcellularLocation>
</comment>
<evidence type="ECO:0000256" key="5">
    <source>
        <dbReference type="ARBA" id="ARBA00022989"/>
    </source>
</evidence>
<dbReference type="InterPro" id="IPR001898">
    <property type="entry name" value="SLC13A/DASS"/>
</dbReference>
<evidence type="ECO:0000256" key="7">
    <source>
        <dbReference type="ARBA" id="ARBA00031174"/>
    </source>
</evidence>